<evidence type="ECO:0000259" key="4">
    <source>
        <dbReference type="PROSITE" id="PS51084"/>
    </source>
</evidence>
<dbReference type="InterPro" id="IPR036265">
    <property type="entry name" value="HIT-like_sf"/>
</dbReference>
<evidence type="ECO:0000256" key="3">
    <source>
        <dbReference type="PROSITE-ProRule" id="PRU00464"/>
    </source>
</evidence>
<dbReference type="SUPFAM" id="SSF54197">
    <property type="entry name" value="HIT-like"/>
    <property type="match status" value="1"/>
</dbReference>
<dbReference type="InterPro" id="IPR011146">
    <property type="entry name" value="HIT-like"/>
</dbReference>
<dbReference type="InterPro" id="IPR019808">
    <property type="entry name" value="Histidine_triad_CS"/>
</dbReference>
<dbReference type="GO" id="GO:0009117">
    <property type="term" value="P:nucleotide metabolic process"/>
    <property type="evidence" value="ECO:0007669"/>
    <property type="project" value="TreeGrafter"/>
</dbReference>
<dbReference type="PROSITE" id="PS00892">
    <property type="entry name" value="HIT_1"/>
    <property type="match status" value="1"/>
</dbReference>
<keyword evidence="6" id="KW-1185">Reference proteome</keyword>
<dbReference type="GO" id="GO:0003824">
    <property type="term" value="F:catalytic activity"/>
    <property type="evidence" value="ECO:0007669"/>
    <property type="project" value="InterPro"/>
</dbReference>
<comment type="caution">
    <text evidence="5">The sequence shown here is derived from an EMBL/GenBank/DDBJ whole genome shotgun (WGS) entry which is preliminary data.</text>
</comment>
<dbReference type="Pfam" id="PF01230">
    <property type="entry name" value="HIT"/>
    <property type="match status" value="1"/>
</dbReference>
<accession>A0A2V1GPS2</accession>
<dbReference type="PRINTS" id="PR00332">
    <property type="entry name" value="HISTRIAD"/>
</dbReference>
<proteinExistence type="predicted"/>
<dbReference type="PROSITE" id="PS51084">
    <property type="entry name" value="HIT_2"/>
    <property type="match status" value="1"/>
</dbReference>
<feature type="active site" description="Tele-AMP-histidine intermediate" evidence="1">
    <location>
        <position position="104"/>
    </location>
</feature>
<name>A0A2V1GPS2_9GAMM</name>
<evidence type="ECO:0000313" key="5">
    <source>
        <dbReference type="EMBL" id="PVZ64959.1"/>
    </source>
</evidence>
<dbReference type="EMBL" id="QDDL01000011">
    <property type="protein sequence ID" value="PVZ64959.1"/>
    <property type="molecule type" value="Genomic_DNA"/>
</dbReference>
<evidence type="ECO:0000313" key="6">
    <source>
        <dbReference type="Proteomes" id="UP000244906"/>
    </source>
</evidence>
<sequence>MVGAVKLKCIFCDVLSNKQPASVVLETEHCLVIADLFPLTAGHILLVSKTHQEKLTELSEIEMADLFLTARKIAPVLQAVTGADACHWLVNDGKAAWQHVPHVHLHLIPRYKNRPLQLLLGILTRPFMWLGLAQRRRRLDDFTHQLAEAIKETSV</sequence>
<dbReference type="PANTHER" id="PTHR46648">
    <property type="entry name" value="HIT FAMILY PROTEIN 1"/>
    <property type="match status" value="1"/>
</dbReference>
<evidence type="ECO:0000256" key="1">
    <source>
        <dbReference type="PIRSR" id="PIRSR601310-1"/>
    </source>
</evidence>
<reference evidence="5 6" key="1">
    <citation type="submission" date="2018-04" db="EMBL/GenBank/DDBJ databases">
        <title>Thalassorhabdus spongiae gen. nov., sp. nov., isolated from a marine sponge in South-West Iceland.</title>
        <authorList>
            <person name="Knobloch S."/>
            <person name="Daussin A."/>
            <person name="Johannsson R."/>
            <person name="Marteinsson V.T."/>
        </authorList>
    </citation>
    <scope>NUCLEOTIDE SEQUENCE [LARGE SCALE GENOMIC DNA]</scope>
    <source>
        <strain evidence="5 6">Hp12</strain>
    </source>
</reference>
<dbReference type="AlphaFoldDB" id="A0A2V1GPS2"/>
<feature type="short sequence motif" description="Histidine triad motif" evidence="2 3">
    <location>
        <begin position="102"/>
        <end position="106"/>
    </location>
</feature>
<evidence type="ECO:0000256" key="2">
    <source>
        <dbReference type="PIRSR" id="PIRSR601310-3"/>
    </source>
</evidence>
<dbReference type="Gene3D" id="3.30.428.10">
    <property type="entry name" value="HIT-like"/>
    <property type="match status" value="1"/>
</dbReference>
<protein>
    <submittedName>
        <fullName evidence="5">HIT family protein</fullName>
    </submittedName>
</protein>
<feature type="domain" description="HIT" evidence="4">
    <location>
        <begin position="10"/>
        <end position="117"/>
    </location>
</feature>
<dbReference type="InterPro" id="IPR001310">
    <property type="entry name" value="Histidine_triad_HIT"/>
</dbReference>
<dbReference type="Proteomes" id="UP000244906">
    <property type="component" value="Unassembled WGS sequence"/>
</dbReference>
<gene>
    <name evidence="5" type="ORF">DC094_19040</name>
</gene>
<organism evidence="5 6">
    <name type="scientific">Pelagibaculum spongiae</name>
    <dbReference type="NCBI Taxonomy" id="2080658"/>
    <lineage>
        <taxon>Bacteria</taxon>
        <taxon>Pseudomonadati</taxon>
        <taxon>Pseudomonadota</taxon>
        <taxon>Gammaproteobacteria</taxon>
        <taxon>Oceanospirillales</taxon>
        <taxon>Pelagibaculum</taxon>
    </lineage>
</organism>
<dbReference type="PANTHER" id="PTHR46648:SF1">
    <property type="entry name" value="ADENOSINE 5'-MONOPHOSPHORAMIDASE HNT1"/>
    <property type="match status" value="1"/>
</dbReference>